<accession>A0A1F7KGT1</accession>
<sequence length="152" mass="17832">MNFLQAVLLLFIGIGSLGVLIKGLDESRRKKNAYRETPFLFLAGIFVWGDAVIFGPFWIIAAFWCYWMKDWVLFVLVVAVFWVVRSLGETIYWLNQQFSTIERNPPRNLRGYELYRGDAIWFGYQTFWQSVMVVSIIATIYLASLWRGRGRL</sequence>
<organism evidence="2 3">
    <name type="scientific">Candidatus Roizmanbacteria bacterium RIFOXYA1_FULL_41_12</name>
    <dbReference type="NCBI Taxonomy" id="1802082"/>
    <lineage>
        <taxon>Bacteria</taxon>
        <taxon>Candidatus Roizmaniibacteriota</taxon>
    </lineage>
</organism>
<feature type="transmembrane region" description="Helical" evidence="1">
    <location>
        <begin position="71"/>
        <end position="94"/>
    </location>
</feature>
<evidence type="ECO:0000256" key="1">
    <source>
        <dbReference type="SAM" id="Phobius"/>
    </source>
</evidence>
<dbReference type="EMBL" id="MGBG01000001">
    <property type="protein sequence ID" value="OGK67086.1"/>
    <property type="molecule type" value="Genomic_DNA"/>
</dbReference>
<dbReference type="Proteomes" id="UP000178450">
    <property type="component" value="Unassembled WGS sequence"/>
</dbReference>
<keyword evidence="1" id="KW-0472">Membrane</keyword>
<reference evidence="2 3" key="1">
    <citation type="journal article" date="2016" name="Nat. Commun.">
        <title>Thousands of microbial genomes shed light on interconnected biogeochemical processes in an aquifer system.</title>
        <authorList>
            <person name="Anantharaman K."/>
            <person name="Brown C.T."/>
            <person name="Hug L.A."/>
            <person name="Sharon I."/>
            <person name="Castelle C.J."/>
            <person name="Probst A.J."/>
            <person name="Thomas B.C."/>
            <person name="Singh A."/>
            <person name="Wilkins M.J."/>
            <person name="Karaoz U."/>
            <person name="Brodie E.L."/>
            <person name="Williams K.H."/>
            <person name="Hubbard S.S."/>
            <person name="Banfield J.F."/>
        </authorList>
    </citation>
    <scope>NUCLEOTIDE SEQUENCE [LARGE SCALE GENOMIC DNA]</scope>
</reference>
<feature type="transmembrane region" description="Helical" evidence="1">
    <location>
        <begin position="127"/>
        <end position="146"/>
    </location>
</feature>
<comment type="caution">
    <text evidence="2">The sequence shown here is derived from an EMBL/GenBank/DDBJ whole genome shotgun (WGS) entry which is preliminary data.</text>
</comment>
<protein>
    <submittedName>
        <fullName evidence="2">Uncharacterized protein</fullName>
    </submittedName>
</protein>
<dbReference type="AlphaFoldDB" id="A0A1F7KGT1"/>
<gene>
    <name evidence="2" type="ORF">A2209_01420</name>
</gene>
<evidence type="ECO:0000313" key="2">
    <source>
        <dbReference type="EMBL" id="OGK67086.1"/>
    </source>
</evidence>
<feature type="transmembrane region" description="Helical" evidence="1">
    <location>
        <begin position="39"/>
        <end position="64"/>
    </location>
</feature>
<evidence type="ECO:0000313" key="3">
    <source>
        <dbReference type="Proteomes" id="UP000178450"/>
    </source>
</evidence>
<proteinExistence type="predicted"/>
<keyword evidence="1" id="KW-0812">Transmembrane</keyword>
<name>A0A1F7KGT1_9BACT</name>
<keyword evidence="1" id="KW-1133">Transmembrane helix</keyword>